<feature type="transmembrane region" description="Helical" evidence="9">
    <location>
        <begin position="273"/>
        <end position="301"/>
    </location>
</feature>
<dbReference type="GO" id="GO:0005886">
    <property type="term" value="C:plasma membrane"/>
    <property type="evidence" value="ECO:0007669"/>
    <property type="project" value="UniProtKB-SubCell"/>
</dbReference>
<accession>A0A553JW89</accession>
<feature type="transmembrane region" description="Helical" evidence="9">
    <location>
        <begin position="173"/>
        <end position="193"/>
    </location>
</feature>
<keyword evidence="3" id="KW-0813">Transport</keyword>
<proteinExistence type="inferred from homology"/>
<gene>
    <name evidence="10" type="ORF">FOJ82_15025</name>
</gene>
<evidence type="ECO:0000256" key="1">
    <source>
        <dbReference type="ARBA" id="ARBA00004651"/>
    </source>
</evidence>
<evidence type="ECO:0000256" key="4">
    <source>
        <dbReference type="ARBA" id="ARBA00022475"/>
    </source>
</evidence>
<feature type="transmembrane region" description="Helical" evidence="9">
    <location>
        <begin position="146"/>
        <end position="167"/>
    </location>
</feature>
<keyword evidence="11" id="KW-1185">Reference proteome</keyword>
<feature type="compositionally biased region" description="Basic and acidic residues" evidence="8">
    <location>
        <begin position="16"/>
        <end position="27"/>
    </location>
</feature>
<feature type="transmembrane region" description="Helical" evidence="9">
    <location>
        <begin position="55"/>
        <end position="73"/>
    </location>
</feature>
<evidence type="ECO:0000256" key="2">
    <source>
        <dbReference type="ARBA" id="ARBA00010145"/>
    </source>
</evidence>
<dbReference type="Pfam" id="PF03547">
    <property type="entry name" value="Mem_trans"/>
    <property type="match status" value="1"/>
</dbReference>
<comment type="caution">
    <text evidence="10">The sequence shown here is derived from an EMBL/GenBank/DDBJ whole genome shotgun (WGS) entry which is preliminary data.</text>
</comment>
<feature type="transmembrane region" description="Helical" evidence="9">
    <location>
        <begin position="214"/>
        <end position="230"/>
    </location>
</feature>
<sequence>MIQGKGGCPKLAEGAGHGEREAPESNREAAPPDDWRVVQFRVREDGAGGVRMLEVLAVVLPLYVLILLGLMAGGAKAFKGADASLNAFVYWFALPAFLFDAIVEAPSGAGLPLSFFVVTFLVTFGFSTLVWVGARLAGLRNIAAKLTLSAGYGNVGYFAFPLILSLLGPAAALPMALGSMVHNLIFMVGYPALASAGHTEPGRLRKALLKAGPYNPAVIAVAFAVLVRALELPVPEVVAEPIGLLAQAVIPVALFAIGLALRPAIKALRTGGASLLAILSVSLLKIIALPLLTWVAAHFLIPDPTGVLTATLVLLACMPTSATSFTLSQEFDGDGHLVAAVVAVSTVLALLTVSVFSALLV</sequence>
<evidence type="ECO:0000256" key="7">
    <source>
        <dbReference type="ARBA" id="ARBA00023136"/>
    </source>
</evidence>
<evidence type="ECO:0000313" key="10">
    <source>
        <dbReference type="EMBL" id="TRY16702.1"/>
    </source>
</evidence>
<feature type="transmembrane region" description="Helical" evidence="9">
    <location>
        <begin position="307"/>
        <end position="325"/>
    </location>
</feature>
<organism evidence="10 11">
    <name type="scientific">Tessaracoccus rhinocerotis</name>
    <dbReference type="NCBI Taxonomy" id="1689449"/>
    <lineage>
        <taxon>Bacteria</taxon>
        <taxon>Bacillati</taxon>
        <taxon>Actinomycetota</taxon>
        <taxon>Actinomycetes</taxon>
        <taxon>Propionibacteriales</taxon>
        <taxon>Propionibacteriaceae</taxon>
        <taxon>Tessaracoccus</taxon>
    </lineage>
</organism>
<feature type="region of interest" description="Disordered" evidence="8">
    <location>
        <begin position="1"/>
        <end position="30"/>
    </location>
</feature>
<evidence type="ECO:0000313" key="11">
    <source>
        <dbReference type="Proteomes" id="UP000317638"/>
    </source>
</evidence>
<feature type="transmembrane region" description="Helical" evidence="9">
    <location>
        <begin position="109"/>
        <end position="134"/>
    </location>
</feature>
<evidence type="ECO:0000256" key="5">
    <source>
        <dbReference type="ARBA" id="ARBA00022692"/>
    </source>
</evidence>
<keyword evidence="7 9" id="KW-0472">Membrane</keyword>
<comment type="similarity">
    <text evidence="2">Belongs to the auxin efflux carrier (TC 2.A.69) family.</text>
</comment>
<evidence type="ECO:0000256" key="9">
    <source>
        <dbReference type="SAM" id="Phobius"/>
    </source>
</evidence>
<evidence type="ECO:0000256" key="3">
    <source>
        <dbReference type="ARBA" id="ARBA00022448"/>
    </source>
</evidence>
<dbReference type="GO" id="GO:0055085">
    <property type="term" value="P:transmembrane transport"/>
    <property type="evidence" value="ECO:0007669"/>
    <property type="project" value="InterPro"/>
</dbReference>
<comment type="subcellular location">
    <subcellularLocation>
        <location evidence="1">Cell membrane</location>
        <topology evidence="1">Multi-pass membrane protein</topology>
    </subcellularLocation>
</comment>
<dbReference type="InterPro" id="IPR038770">
    <property type="entry name" value="Na+/solute_symporter_sf"/>
</dbReference>
<evidence type="ECO:0000256" key="6">
    <source>
        <dbReference type="ARBA" id="ARBA00022989"/>
    </source>
</evidence>
<feature type="transmembrane region" description="Helical" evidence="9">
    <location>
        <begin position="337"/>
        <end position="360"/>
    </location>
</feature>
<feature type="transmembrane region" description="Helical" evidence="9">
    <location>
        <begin position="242"/>
        <end position="261"/>
    </location>
</feature>
<name>A0A553JW89_9ACTN</name>
<evidence type="ECO:0000256" key="8">
    <source>
        <dbReference type="SAM" id="MobiDB-lite"/>
    </source>
</evidence>
<dbReference type="PANTHER" id="PTHR36838">
    <property type="entry name" value="AUXIN EFFLUX CARRIER FAMILY PROTEIN"/>
    <property type="match status" value="1"/>
</dbReference>
<protein>
    <submittedName>
        <fullName evidence="10">AEC family transporter</fullName>
    </submittedName>
</protein>
<dbReference type="InterPro" id="IPR004776">
    <property type="entry name" value="Mem_transp_PIN-like"/>
</dbReference>
<reference evidence="10 11" key="1">
    <citation type="submission" date="2019-07" db="EMBL/GenBank/DDBJ databases">
        <authorList>
            <person name="Zhou L.-Y."/>
        </authorList>
    </citation>
    <scope>NUCLEOTIDE SEQUENCE [LARGE SCALE GENOMIC DNA]</scope>
    <source>
        <strain evidence="10 11">YIM 101269</strain>
    </source>
</reference>
<keyword evidence="5 9" id="KW-0812">Transmembrane</keyword>
<keyword evidence="6 9" id="KW-1133">Transmembrane helix</keyword>
<dbReference type="EMBL" id="VKKG01000007">
    <property type="protein sequence ID" value="TRY16702.1"/>
    <property type="molecule type" value="Genomic_DNA"/>
</dbReference>
<feature type="transmembrane region" description="Helical" evidence="9">
    <location>
        <begin position="85"/>
        <end position="103"/>
    </location>
</feature>
<dbReference type="Proteomes" id="UP000317638">
    <property type="component" value="Unassembled WGS sequence"/>
</dbReference>
<keyword evidence="4" id="KW-1003">Cell membrane</keyword>
<dbReference type="AlphaFoldDB" id="A0A553JW89"/>
<dbReference type="Gene3D" id="1.20.1530.20">
    <property type="match status" value="1"/>
</dbReference>
<dbReference type="OrthoDB" id="3435874at2"/>
<dbReference type="PANTHER" id="PTHR36838:SF3">
    <property type="entry name" value="TRANSPORTER AUXIN EFFLUX CARRIER EC FAMILY"/>
    <property type="match status" value="1"/>
</dbReference>